<dbReference type="GO" id="GO:0009966">
    <property type="term" value="P:regulation of signal transduction"/>
    <property type="evidence" value="ECO:0007669"/>
    <property type="project" value="UniProtKB-ARBA"/>
</dbReference>
<dbReference type="PANTHER" id="PTHR24106">
    <property type="entry name" value="NACHT, LRR AND CARD DOMAINS-CONTAINING"/>
    <property type="match status" value="1"/>
</dbReference>
<dbReference type="InterPro" id="IPR013608">
    <property type="entry name" value="VWA_N"/>
</dbReference>
<feature type="domain" description="VWFA" evidence="14">
    <location>
        <begin position="2108"/>
        <end position="2288"/>
    </location>
</feature>
<dbReference type="FunFam" id="3.80.10.10:FF:000558">
    <property type="entry name" value="Si:ch211-11p18.6"/>
    <property type="match status" value="1"/>
</dbReference>
<dbReference type="Gene3D" id="3.40.50.300">
    <property type="entry name" value="P-loop containing nucleotide triphosphate hydrolases"/>
    <property type="match status" value="1"/>
</dbReference>
<dbReference type="Gene3D" id="3.80.10.10">
    <property type="entry name" value="Ribonuclease Inhibitor"/>
    <property type="match status" value="7"/>
</dbReference>
<dbReference type="FunFam" id="3.40.50.300:FF:000210">
    <property type="entry name" value="Si:dkey-16p6.1"/>
    <property type="match status" value="1"/>
</dbReference>
<dbReference type="FunFam" id="3.40.50.410:FF:000006">
    <property type="entry name" value="voltage-dependent calcium channel subunit alpha-2/delta-1 isoform X1"/>
    <property type="match status" value="1"/>
</dbReference>
<feature type="coiled-coil region" evidence="12">
    <location>
        <begin position="1939"/>
        <end position="1970"/>
    </location>
</feature>
<dbReference type="InterPro" id="IPR006553">
    <property type="entry name" value="Leu-rich_rpt_Cys-con_subtyp"/>
</dbReference>
<dbReference type="Gene3D" id="3.30.450.20">
    <property type="entry name" value="PAS domain"/>
    <property type="match status" value="1"/>
</dbReference>
<dbReference type="CDD" id="cd01463">
    <property type="entry name" value="vWA_VGCC_like"/>
    <property type="match status" value="1"/>
</dbReference>
<dbReference type="InterPro" id="IPR013680">
    <property type="entry name" value="VDCC_a2/dsu"/>
</dbReference>
<dbReference type="SUPFAM" id="SSF53300">
    <property type="entry name" value="vWA-like"/>
    <property type="match status" value="1"/>
</dbReference>
<dbReference type="SMART" id="SM01288">
    <property type="entry name" value="FISNA"/>
    <property type="match status" value="1"/>
</dbReference>
<dbReference type="FunFam" id="3.80.10.10:FF:000755">
    <property type="entry name" value="Si:ch211-213a13.2"/>
    <property type="match status" value="1"/>
</dbReference>
<dbReference type="Pfam" id="PF00092">
    <property type="entry name" value="VWA"/>
    <property type="match status" value="1"/>
</dbReference>
<dbReference type="FunFam" id="3.80.10.10:FF:000604">
    <property type="entry name" value="Si:ch211-156p11.1"/>
    <property type="match status" value="1"/>
</dbReference>
<dbReference type="SMART" id="SM00368">
    <property type="entry name" value="LRR_RI"/>
    <property type="match status" value="34"/>
</dbReference>
<keyword evidence="12" id="KW-0175">Coiled coil</keyword>
<dbReference type="FunFam" id="3.80.10.10:FF:000551">
    <property type="entry name" value="Si:dkey-286j17.4"/>
    <property type="match status" value="1"/>
</dbReference>
<dbReference type="PROSITE" id="PS50837">
    <property type="entry name" value="NACHT"/>
    <property type="match status" value="1"/>
</dbReference>
<evidence type="ECO:0000256" key="1">
    <source>
        <dbReference type="ARBA" id="ARBA00004496"/>
    </source>
</evidence>
<keyword evidence="5" id="KW-0107">Calcium channel</keyword>
<feature type="compositionally biased region" description="Basic and acidic residues" evidence="13">
    <location>
        <begin position="1892"/>
        <end position="1906"/>
    </location>
</feature>
<evidence type="ECO:0000256" key="2">
    <source>
        <dbReference type="ARBA" id="ARBA00022490"/>
    </source>
</evidence>
<evidence type="ECO:0000256" key="11">
    <source>
        <dbReference type="ARBA" id="ARBA00023303"/>
    </source>
</evidence>
<comment type="caution">
    <text evidence="16">The sequence shown here is derived from an EMBL/GenBank/DDBJ whole genome shotgun (WGS) entry which is preliminary data.</text>
</comment>
<keyword evidence="9" id="KW-0851">Voltage-gated channel</keyword>
<dbReference type="Proteomes" id="UP000579812">
    <property type="component" value="Unassembled WGS sequence"/>
</dbReference>
<keyword evidence="10" id="KW-0406">Ion transport</keyword>
<dbReference type="SUPFAM" id="SSF52047">
    <property type="entry name" value="RNI-like"/>
    <property type="match status" value="5"/>
</dbReference>
<keyword evidence="6" id="KW-0677">Repeat</keyword>
<dbReference type="InterPro" id="IPR041075">
    <property type="entry name" value="NOD1/2_WH"/>
</dbReference>
<dbReference type="Pfam" id="PF08399">
    <property type="entry name" value="VWA_N"/>
    <property type="match status" value="1"/>
</dbReference>
<accession>A0A7J6BR80</accession>
<dbReference type="Pfam" id="PF08473">
    <property type="entry name" value="VGCC_alpha2"/>
    <property type="match status" value="1"/>
</dbReference>
<dbReference type="InterPro" id="IPR027417">
    <property type="entry name" value="P-loop_NTPase"/>
</dbReference>
<dbReference type="SMART" id="SM00369">
    <property type="entry name" value="LRR_TYP"/>
    <property type="match status" value="5"/>
</dbReference>
<dbReference type="GO" id="GO:0005524">
    <property type="term" value="F:ATP binding"/>
    <property type="evidence" value="ECO:0007669"/>
    <property type="project" value="UniProtKB-KW"/>
</dbReference>
<dbReference type="InterPro" id="IPR001611">
    <property type="entry name" value="Leu-rich_rpt"/>
</dbReference>
<dbReference type="GO" id="GO:0005262">
    <property type="term" value="F:calcium channel activity"/>
    <property type="evidence" value="ECO:0007669"/>
    <property type="project" value="UniProtKB-KW"/>
</dbReference>
<keyword evidence="2" id="KW-0963">Cytoplasm</keyword>
<dbReference type="PROSITE" id="PS51450">
    <property type="entry name" value="LRR"/>
    <property type="match status" value="1"/>
</dbReference>
<dbReference type="InterPro" id="IPR007111">
    <property type="entry name" value="NACHT_NTPase"/>
</dbReference>
<evidence type="ECO:0000256" key="5">
    <source>
        <dbReference type="ARBA" id="ARBA00022673"/>
    </source>
</evidence>
<dbReference type="EMBL" id="JAAMOB010000022">
    <property type="protein sequence ID" value="KAF4097466.1"/>
    <property type="molecule type" value="Genomic_DNA"/>
</dbReference>
<evidence type="ECO:0000313" key="16">
    <source>
        <dbReference type="EMBL" id="KAF4097466.1"/>
    </source>
</evidence>
<dbReference type="SMART" id="SM00367">
    <property type="entry name" value="LRR_CC"/>
    <property type="match status" value="10"/>
</dbReference>
<dbReference type="FunFam" id="3.80.10.10:FF:001548">
    <property type="entry name" value="Si:ch211-213a13.2"/>
    <property type="match status" value="1"/>
</dbReference>
<dbReference type="CDD" id="cd12912">
    <property type="entry name" value="PDC2_MCP_like"/>
    <property type="match status" value="1"/>
</dbReference>
<dbReference type="Pfam" id="PF17779">
    <property type="entry name" value="WHD_NOD2"/>
    <property type="match status" value="1"/>
</dbReference>
<reference evidence="16 17" key="1">
    <citation type="submission" date="2020-04" db="EMBL/GenBank/DDBJ databases">
        <title>Chromosome-level genome assembly of a cyprinid fish Onychostoma macrolepis by integration of Nanopore Sequencing, Bionano and Hi-C technology.</title>
        <authorList>
            <person name="Wang D."/>
        </authorList>
    </citation>
    <scope>NUCLEOTIDE SEQUENCE [LARGE SCALE GENOMIC DNA]</scope>
    <source>
        <strain evidence="16">SWU-2019</strain>
        <tissue evidence="16">Muscle</tissue>
    </source>
</reference>
<dbReference type="InterPro" id="IPR032675">
    <property type="entry name" value="LRR_dom_sf"/>
</dbReference>
<evidence type="ECO:0000256" key="13">
    <source>
        <dbReference type="SAM" id="MobiDB-lite"/>
    </source>
</evidence>
<dbReference type="InterPro" id="IPR041267">
    <property type="entry name" value="NLRP_HD2"/>
</dbReference>
<proteinExistence type="predicted"/>
<feature type="domain" description="NACHT" evidence="15">
    <location>
        <begin position="137"/>
        <end position="271"/>
    </location>
</feature>
<sequence length="2948" mass="330970">MLKKENTQYFVQDFTEDTCSVKEAALDITLYFLKNMKQDELADTLKDELVFIHQRQLKSNLKKKYQCVFEGIAKHGDSTLLNNIYTDLYITQGCSEQVNTEHEVRQIENVRRRAESQEIQVECTNLFKSPEQDKQIRTVLTKGVAGIGKSVSVQKFILDWAEGKENEDITFIFPLPFREMNLKEEKKLSLTSLVSQFFPETKGLNLARKDKFKVLFILDGLDECRLPLNFKGNEMWSDVSSPASLDVLLTNLIKGNLLLSAQIWITTRPAAASKIPLDCIDRLTEIRGFNDAQKEKYFRKRFKDENQAKEIIDHVKKSKSLFIMCHIPVFCWISATVLQNILEEKRNNDLKNNQADDASKTLQESNTEDTPKTLTQMYTHFLRFQILQSRQKYDGEYRPDVSWDKDAILSLGKLAFHQLERNNLIFYESDLEACGISVYKASVYSGMCTQIFKEETGIILGTMYCFVHMSIQEFIAALYAHLFLDINKKNAFVQESTEQENQNDTMIDLLKTAVDKALESDNGHLDLFLRFLLGLSLESKKTLLRGLLTQQDDNDQSKKEVVQYIKQKFEDNLSPDRSINLFYCLNELNDQTLVKEIQTHLREGSLSSSDLSPAQWSALAFVLLTSEEEMKKFELQKFKKSDECLIRLSSVIKTCTEALLNKCDLTEESCSALTSVLSSDSSSLKDLDLSNNNLQDSGVKLISDGLKEKCKLEKLRLSDCSITEEGYKALASALRSNPSHLIELDLTGNDPGQSGVKQLSDLLQDPNCQLKTLRFLGPAADEACQYVSGIVGKNLLLLRELNLSGRKLGDTRVNQITALLQDKHCKLNTLMLSNNSITAEGCAALTSAFNSNPSNLIELDLSGNKLQNSGIEKIFPLLKNTKCKLEKLKLSDCNITEEGYKALASALRSNPSHLIELDLTGNDPGPSGVKKLSDLLQDRCCKLKTIRFLKSPAAEEACEYLTEVLGKSPLLLKELDLSEDKLGDLDWEKLSALLMDSHSKLEKIKLNNCKLTEKSCSVLATVLSSKTILKEMNLNNSRLLDSGVKEICVGLKNPVCELKILNLSDCSITEEGYKALASALRSNPSHLIELDLTGNDPGQSGVKELNDLLQDPNCQLKTLRFLGPAADEACQYVTGIVGENPLLLRELNLNGRELGDTRVNQIAALLQDKHCKLNNLTLLGPAADEACQYVNRVLGENLLLLRELNLSERELGLLGLKRVTMVLQDKHCKLNTLILNNSDITEEDCRLLAAALNSNPSNLIELNLSGTKLKNSGMKIFSTLFKNEQCRLKKLKFNSIFITAEDCAALTSAFNSNPSNLIELDLSGNKLGNSGVTEISTLLGNSQCTLQILRLSNCSITEEGYKALASALRSNPSHLIELDLTGNDPGQSGVKQLSDLLQDQNYNLKLRFLGPAADEACQYVAGIVGKNPLLLRELNLSEHELGDTRVNQIAALLQDKHCKLNTLNLRGCSITEKQCLILTSALCSNLSHLRELNLSGNKIENKGVKHVSETLKDVRCKLEILRLRGCFMTDEGCSALTSALKSNPSHLRELDLSRNELGDAGFENLSDLLMNPQCKLEILALCKCNIREKQCVFLTSALKSNPSHLRELDLSGNKLKHTRVNTFYDVLKDSSCKLEKLRLRSCDIKAEDCSALTSALKSNPSHLRELDLSGNEVGQSRVMANLSDLLMNPQCKLKKLALCGCSITEKQCLILTSALKSNPSHLRELNLSENKLGDSGVENLGVLLSSSQCKLKKLHLCRCSITEKQCLMLTSALCSNLSHLRELDLSGNKIENKGVQILCDVLKDSRCKLERLSLNDCGITDVAALAQSLAEKKALQFLKELDLSNNKIGNSKQQLSDVLRDSNCNLSLEKEQSLLRAGVSYISGWLTGSKAQEESVKSTDQEKSSSDEESSEAETEGTQIYGEKRRQFSLVRNNPREIVEKVATDIERLLAKKRKALEKLASEAERLQKDHRWQDGLKEENIEYYNSKAEMDYDGEDIDSQMSLKLEFVYDPNFKNHVNYSHTAVQIPTDIYKGAPVILNELNWTQALERVFIENSRDDPSLLWQAFGSATGVTRYYPAAPWRAPDKIDLYDVRRRPWYIQGASSPKDMVILVDVSGSVSGLTLKLIKASVTEMLDTLSDDDYVNVARFNEKAEAVVPCFKHLVQANVRNKKIFKEAVQQMQAKGTTDYKSGFHFAFNQLLNKTNVPRANCNKIIMLFTDGGEDRAQDIFEQYNWPNKTVRVFTFSVGQHNYDVTPLQWIACANKGYYFEIRSICAIRINTQEYLDVLGRPMVLAGRSAKQVQWTNVYQDALGLGLVVTGTMPVFNLTVDGNSQNQLILGVMGVDVHLDELKRLTPQHKLGANGYIFAIDPNGYVLMHPNLQPREEDLPEPVTLDFLDAEVEDISKQEIRRQMIDGRSGEMTIKTLIKSMDERYIDEVTRMYSWTPINDTDYSLGLVLPPYSEYYIQADLSDVMLQLQYLQSLLPNSFESAGHVFLAPREYCKRLQMAENNTQFLADFLSLMVEISPESEDCDQGLIHNLILDSGILWNLATRVWQNKDLNTYGFLALFASTNGGVTRVYPNMAAESWDEDPEPLNSNFYRRTLDNKGYIFRAPTRTSMDDLLISENGTVGILVTTAVEVVISGKTMKPAVVGVKLDLEAWVDKFKILASNVSDSRQAAHKCGPSRSCEMDCEVNSDDLLCYLIDDGGFLVMSNQRDHWKKVGLFFGEVDPYLMFALYNNSIYARHQTFQYQSACEPTASSHTGAAHRGFYVPSIADFLSLAWWTSAAAWSVLQQFLYGLIYSSWFTTEDVWAESSDTKGSSSCVTVQSQFYFTNTTNSFNVLQDCGNCSRLFHAKRIENTNLLFVVAETLPCSSCEIEKLLPVRTKSQEENPCEVLNSARYRKGPDKCFDYNSEENTSECGSAHSLHCPMRVLLWIQLLWLYLILRS</sequence>
<dbReference type="GO" id="GO:0005737">
    <property type="term" value="C:cytoplasm"/>
    <property type="evidence" value="ECO:0007669"/>
    <property type="project" value="UniProtKB-SubCell"/>
</dbReference>
<evidence type="ECO:0000256" key="7">
    <source>
        <dbReference type="ARBA" id="ARBA00022741"/>
    </source>
</evidence>
<keyword evidence="3" id="KW-0813">Transport</keyword>
<feature type="region of interest" description="Disordered" evidence="13">
    <location>
        <begin position="1892"/>
        <end position="1919"/>
    </location>
</feature>
<evidence type="ECO:0000313" key="17">
    <source>
        <dbReference type="Proteomes" id="UP000579812"/>
    </source>
</evidence>
<gene>
    <name evidence="16" type="ORF">G5714_021474</name>
</gene>
<dbReference type="InterPro" id="IPR003591">
    <property type="entry name" value="Leu-rich_rpt_typical-subtyp"/>
</dbReference>
<evidence type="ECO:0000256" key="8">
    <source>
        <dbReference type="ARBA" id="ARBA00022840"/>
    </source>
</evidence>
<dbReference type="GO" id="GO:0034702">
    <property type="term" value="C:monoatomic ion channel complex"/>
    <property type="evidence" value="ECO:0007669"/>
    <property type="project" value="UniProtKB-KW"/>
</dbReference>
<evidence type="ECO:0000256" key="4">
    <source>
        <dbReference type="ARBA" id="ARBA00022614"/>
    </source>
</evidence>
<dbReference type="SMART" id="SM00327">
    <property type="entry name" value="VWA"/>
    <property type="match status" value="1"/>
</dbReference>
<keyword evidence="3" id="KW-0106">Calcium</keyword>
<protein>
    <recommendedName>
        <fullName evidence="18">NACHT, LRR and PYD domains-containing protein 12-like</fullName>
    </recommendedName>
</protein>
<dbReference type="Pfam" id="PF17776">
    <property type="entry name" value="NLRC4_HD2"/>
    <property type="match status" value="1"/>
</dbReference>
<keyword evidence="11" id="KW-0407">Ion channel</keyword>
<comment type="subcellular location">
    <subcellularLocation>
        <location evidence="1">Cytoplasm</location>
    </subcellularLocation>
</comment>
<evidence type="ECO:0000256" key="3">
    <source>
        <dbReference type="ARBA" id="ARBA00022568"/>
    </source>
</evidence>
<dbReference type="Gene3D" id="3.40.50.410">
    <property type="entry name" value="von Willebrand factor, type A domain"/>
    <property type="match status" value="1"/>
</dbReference>
<evidence type="ECO:0000259" key="15">
    <source>
        <dbReference type="PROSITE" id="PS50837"/>
    </source>
</evidence>
<keyword evidence="4" id="KW-0433">Leucine-rich repeat</keyword>
<dbReference type="PROSITE" id="PS50234">
    <property type="entry name" value="VWFA"/>
    <property type="match status" value="1"/>
</dbReference>
<dbReference type="InterPro" id="IPR036465">
    <property type="entry name" value="vWFA_dom_sf"/>
</dbReference>
<dbReference type="Pfam" id="PF14484">
    <property type="entry name" value="FISNA"/>
    <property type="match status" value="1"/>
</dbReference>
<evidence type="ECO:0000256" key="9">
    <source>
        <dbReference type="ARBA" id="ARBA00022882"/>
    </source>
</evidence>
<evidence type="ECO:0000259" key="14">
    <source>
        <dbReference type="PROSITE" id="PS50234"/>
    </source>
</evidence>
<dbReference type="InterPro" id="IPR051261">
    <property type="entry name" value="NLR"/>
</dbReference>
<keyword evidence="17" id="KW-1185">Reference proteome</keyword>
<keyword evidence="7" id="KW-0547">Nucleotide-binding</keyword>
<evidence type="ECO:0008006" key="18">
    <source>
        <dbReference type="Google" id="ProtNLM"/>
    </source>
</evidence>
<dbReference type="Pfam" id="PF05729">
    <property type="entry name" value="NACHT"/>
    <property type="match status" value="1"/>
</dbReference>
<dbReference type="FunFam" id="3.80.10.10:FF:001024">
    <property type="entry name" value="Si:ch211-11p18.6"/>
    <property type="match status" value="1"/>
</dbReference>
<dbReference type="InterPro" id="IPR029495">
    <property type="entry name" value="NACHT-assoc"/>
</dbReference>
<evidence type="ECO:0000256" key="12">
    <source>
        <dbReference type="SAM" id="Coils"/>
    </source>
</evidence>
<evidence type="ECO:0000256" key="6">
    <source>
        <dbReference type="ARBA" id="ARBA00022737"/>
    </source>
</evidence>
<evidence type="ECO:0000256" key="10">
    <source>
        <dbReference type="ARBA" id="ARBA00023065"/>
    </source>
</evidence>
<dbReference type="InterPro" id="IPR002035">
    <property type="entry name" value="VWF_A"/>
</dbReference>
<name>A0A7J6BR80_9TELE</name>
<organism evidence="16 17">
    <name type="scientific">Onychostoma macrolepis</name>
    <dbReference type="NCBI Taxonomy" id="369639"/>
    <lineage>
        <taxon>Eukaryota</taxon>
        <taxon>Metazoa</taxon>
        <taxon>Chordata</taxon>
        <taxon>Craniata</taxon>
        <taxon>Vertebrata</taxon>
        <taxon>Euteleostomi</taxon>
        <taxon>Actinopterygii</taxon>
        <taxon>Neopterygii</taxon>
        <taxon>Teleostei</taxon>
        <taxon>Ostariophysi</taxon>
        <taxon>Cypriniformes</taxon>
        <taxon>Cyprinidae</taxon>
        <taxon>Acrossocheilinae</taxon>
        <taxon>Onychostoma</taxon>
    </lineage>
</organism>
<dbReference type="SMART" id="SM00365">
    <property type="entry name" value="LRR_SD22"/>
    <property type="match status" value="9"/>
</dbReference>
<dbReference type="Pfam" id="PF13516">
    <property type="entry name" value="LRR_6"/>
    <property type="match status" value="14"/>
</dbReference>
<keyword evidence="8" id="KW-0067">ATP-binding</keyword>
<keyword evidence="3" id="KW-0109">Calcium transport</keyword>